<dbReference type="Pfam" id="PF00004">
    <property type="entry name" value="AAA"/>
    <property type="match status" value="1"/>
</dbReference>
<dbReference type="PROSITE" id="PS00674">
    <property type="entry name" value="AAA"/>
    <property type="match status" value="1"/>
</dbReference>
<accession>A0AAE1VM83</accession>
<dbReference type="Gene3D" id="3.40.50.300">
    <property type="entry name" value="P-loop containing nucleotide triphosphate hydrolases"/>
    <property type="match status" value="1"/>
</dbReference>
<comment type="similarity">
    <text evidence="4">In the N-terminal section; belongs to the AAA ATPase family.</text>
</comment>
<dbReference type="Gene3D" id="1.10.8.60">
    <property type="match status" value="1"/>
</dbReference>
<evidence type="ECO:0000256" key="12">
    <source>
        <dbReference type="ARBA" id="ARBA00023049"/>
    </source>
</evidence>
<dbReference type="GO" id="GO:0016887">
    <property type="term" value="F:ATP hydrolysis activity"/>
    <property type="evidence" value="ECO:0007669"/>
    <property type="project" value="InterPro"/>
</dbReference>
<comment type="similarity">
    <text evidence="3">In the C-terminal section; belongs to the peptidase M41 family.</text>
</comment>
<evidence type="ECO:0000313" key="17">
    <source>
        <dbReference type="Proteomes" id="UP001291623"/>
    </source>
</evidence>
<dbReference type="PANTHER" id="PTHR23076">
    <property type="entry name" value="METALLOPROTEASE M41 FTSH"/>
    <property type="match status" value="1"/>
</dbReference>
<dbReference type="HAMAP" id="MF_01458">
    <property type="entry name" value="FtsH"/>
    <property type="match status" value="1"/>
</dbReference>
<evidence type="ECO:0000313" key="16">
    <source>
        <dbReference type="EMBL" id="KAK4375548.1"/>
    </source>
</evidence>
<dbReference type="InterPro" id="IPR003593">
    <property type="entry name" value="AAA+_ATPase"/>
</dbReference>
<keyword evidence="5" id="KW-0645">Protease</keyword>
<comment type="subcellular location">
    <subcellularLocation>
        <location evidence="2">Mitochondrion inner membrane</location>
        <topology evidence="2">Single-pass membrane protein</topology>
        <orientation evidence="2">Intermembrane side</orientation>
    </subcellularLocation>
</comment>
<dbReference type="GO" id="GO:0004176">
    <property type="term" value="F:ATP-dependent peptidase activity"/>
    <property type="evidence" value="ECO:0007669"/>
    <property type="project" value="InterPro"/>
</dbReference>
<gene>
    <name evidence="16" type="ORF">RND71_006225</name>
</gene>
<dbReference type="GO" id="GO:0005743">
    <property type="term" value="C:mitochondrial inner membrane"/>
    <property type="evidence" value="ECO:0007669"/>
    <property type="project" value="UniProtKB-SubCell"/>
</dbReference>
<dbReference type="AlphaFoldDB" id="A0AAE1VM83"/>
<dbReference type="Pfam" id="PF01434">
    <property type="entry name" value="Peptidase_M41"/>
    <property type="match status" value="1"/>
</dbReference>
<sequence>MTLMRLVTQGLSETTFLPPQGRVKVERQQSQPRQLSSLFNRTYLSSRRIIESEVHGVGNTKQRFQSSYVGSLARRVREREETSNAAYHRNDPEAVIRLFESQPSLHSNPAAVSEYVKALVKADRLDESELLRTLQRGISGSARSHIEEENIGALSALRNVGKSTKEGVLGTRNTPIHMVAVEGGNFKEQLWRTFRSLAVAFLLISGVGALIEDISKGIGGKGLGLNEEVQPSMETNTRFSDVKGVDEAKSELEEIVHYLQDPKRFTRLGGKLPKGVLLVGPPGTGKTMLARAIAGEAGVPFFSCSGSEFEEMFVGVGARRVRDLFAAAKKRSPCIIFIDEIDAIGGSRNPKDQQYMRMTLNQLLVELDGFKQNDGIIVIAATNFPESLDKALVRPGRFDRNIVVPNPDVEGRKQILESHISKLMPCEYAVLFRLIANFSSKEYPVWQILKADDVDLMIIARGTPGFSGADLANLVNIAAVKAAMDGAKAVSLADLEHAKDKIMMGSERKSAFISQESRKLTAYHEGGHALVAIHTDGALPVHKATIVPRGMALGMVAQLPEKDETSISRRQMLARLDVAMGGRVAEELIFGESEVTSGPSDDLKQATKLARTMVTKFGMSKEVGLVTHNYDDNGRSMSTETRLLIEMEVRELLERAYNNAKTILTTHNKELHALANALLEQGTLTGAQIKALLAQVKSQQTQQQKQHQSVTVESRIAVQSKTKGIAQVGS</sequence>
<keyword evidence="7" id="KW-0547">Nucleotide-binding</keyword>
<dbReference type="Proteomes" id="UP001291623">
    <property type="component" value="Unassembled WGS sequence"/>
</dbReference>
<dbReference type="FunFam" id="1.10.8.60:FF:000001">
    <property type="entry name" value="ATP-dependent zinc metalloprotease FtsH"/>
    <property type="match status" value="1"/>
</dbReference>
<evidence type="ECO:0000256" key="3">
    <source>
        <dbReference type="ARBA" id="ARBA00010044"/>
    </source>
</evidence>
<dbReference type="GO" id="GO:0045037">
    <property type="term" value="P:protein import into chloroplast stroma"/>
    <property type="evidence" value="ECO:0007669"/>
    <property type="project" value="TreeGrafter"/>
</dbReference>
<comment type="caution">
    <text evidence="16">The sequence shown here is derived from an EMBL/GenBank/DDBJ whole genome shotgun (WGS) entry which is preliminary data.</text>
</comment>
<keyword evidence="10" id="KW-0067">ATP-binding</keyword>
<dbReference type="InterPro" id="IPR003960">
    <property type="entry name" value="ATPase_AAA_CS"/>
</dbReference>
<dbReference type="FunFam" id="3.40.50.300:FF:000175">
    <property type="entry name" value="ATP-dependent zinc metalloprotease FTSH 4"/>
    <property type="match status" value="1"/>
</dbReference>
<dbReference type="InterPro" id="IPR037219">
    <property type="entry name" value="Peptidase_M41-like"/>
</dbReference>
<proteinExistence type="inferred from homology"/>
<keyword evidence="9" id="KW-0862">Zinc</keyword>
<dbReference type="GO" id="GO:0004222">
    <property type="term" value="F:metalloendopeptidase activity"/>
    <property type="evidence" value="ECO:0007669"/>
    <property type="project" value="InterPro"/>
</dbReference>
<evidence type="ECO:0000256" key="7">
    <source>
        <dbReference type="ARBA" id="ARBA00022741"/>
    </source>
</evidence>
<reference evidence="16" key="1">
    <citation type="submission" date="2023-12" db="EMBL/GenBank/DDBJ databases">
        <title>Genome assembly of Anisodus tanguticus.</title>
        <authorList>
            <person name="Wang Y.-J."/>
        </authorList>
    </citation>
    <scope>NUCLEOTIDE SEQUENCE</scope>
    <source>
        <strain evidence="16">KB-2021</strain>
        <tissue evidence="16">Leaf</tissue>
    </source>
</reference>
<evidence type="ECO:0000256" key="1">
    <source>
        <dbReference type="ARBA" id="ARBA00001947"/>
    </source>
</evidence>
<organism evidence="16 17">
    <name type="scientific">Anisodus tanguticus</name>
    <dbReference type="NCBI Taxonomy" id="243964"/>
    <lineage>
        <taxon>Eukaryota</taxon>
        <taxon>Viridiplantae</taxon>
        <taxon>Streptophyta</taxon>
        <taxon>Embryophyta</taxon>
        <taxon>Tracheophyta</taxon>
        <taxon>Spermatophyta</taxon>
        <taxon>Magnoliopsida</taxon>
        <taxon>eudicotyledons</taxon>
        <taxon>Gunneridae</taxon>
        <taxon>Pentapetalae</taxon>
        <taxon>asterids</taxon>
        <taxon>lamiids</taxon>
        <taxon>Solanales</taxon>
        <taxon>Solanaceae</taxon>
        <taxon>Solanoideae</taxon>
        <taxon>Hyoscyameae</taxon>
        <taxon>Anisodus</taxon>
    </lineage>
</organism>
<keyword evidence="6" id="KW-0479">Metal-binding</keyword>
<dbReference type="GO" id="GO:0009507">
    <property type="term" value="C:chloroplast"/>
    <property type="evidence" value="ECO:0007669"/>
    <property type="project" value="TreeGrafter"/>
</dbReference>
<dbReference type="GO" id="GO:0046872">
    <property type="term" value="F:metal ion binding"/>
    <property type="evidence" value="ECO:0007669"/>
    <property type="project" value="UniProtKB-KW"/>
</dbReference>
<dbReference type="InterPro" id="IPR005936">
    <property type="entry name" value="FtsH"/>
</dbReference>
<keyword evidence="8" id="KW-0378">Hydrolase</keyword>
<evidence type="ECO:0000256" key="8">
    <source>
        <dbReference type="ARBA" id="ARBA00022801"/>
    </source>
</evidence>
<evidence type="ECO:0000256" key="5">
    <source>
        <dbReference type="ARBA" id="ARBA00022670"/>
    </source>
</evidence>
<comment type="cofactor">
    <cofactor evidence="1">
        <name>Zn(2+)</name>
        <dbReference type="ChEBI" id="CHEBI:29105"/>
    </cofactor>
</comment>
<evidence type="ECO:0000259" key="15">
    <source>
        <dbReference type="SMART" id="SM00382"/>
    </source>
</evidence>
<dbReference type="EMBL" id="JAVYJV010000003">
    <property type="protein sequence ID" value="KAK4375548.1"/>
    <property type="molecule type" value="Genomic_DNA"/>
</dbReference>
<dbReference type="SMART" id="SM00382">
    <property type="entry name" value="AAA"/>
    <property type="match status" value="1"/>
</dbReference>
<dbReference type="FunFam" id="1.20.58.760:FF:000002">
    <property type="entry name" value="ATP-dependent zinc metalloprotease FtsH"/>
    <property type="match status" value="1"/>
</dbReference>
<keyword evidence="12" id="KW-0482">Metalloprotease</keyword>
<protein>
    <recommendedName>
        <fullName evidence="14">ATP-dependent zinc metalloprotease FTSH, chloroplastic</fullName>
    </recommendedName>
</protein>
<evidence type="ECO:0000256" key="2">
    <source>
        <dbReference type="ARBA" id="ARBA00004243"/>
    </source>
</evidence>
<name>A0AAE1VM83_9SOLA</name>
<dbReference type="PANTHER" id="PTHR23076:SF37">
    <property type="entry name" value="ATP-DEPENDENT ZINC METALLOPROTEASE FTSH 4, MITOCHONDRIAL"/>
    <property type="match status" value="1"/>
</dbReference>
<dbReference type="InterPro" id="IPR041569">
    <property type="entry name" value="AAA_lid_3"/>
</dbReference>
<keyword evidence="13" id="KW-0496">Mitochondrion</keyword>
<dbReference type="SUPFAM" id="SSF52540">
    <property type="entry name" value="P-loop containing nucleoside triphosphate hydrolases"/>
    <property type="match status" value="1"/>
</dbReference>
<evidence type="ECO:0000256" key="11">
    <source>
        <dbReference type="ARBA" id="ARBA00022946"/>
    </source>
</evidence>
<keyword evidence="11" id="KW-0809">Transit peptide</keyword>
<dbReference type="Gene3D" id="1.20.58.760">
    <property type="entry name" value="Peptidase M41"/>
    <property type="match status" value="1"/>
</dbReference>
<dbReference type="GO" id="GO:0006508">
    <property type="term" value="P:proteolysis"/>
    <property type="evidence" value="ECO:0007669"/>
    <property type="project" value="UniProtKB-KW"/>
</dbReference>
<dbReference type="Pfam" id="PF17862">
    <property type="entry name" value="AAA_lid_3"/>
    <property type="match status" value="1"/>
</dbReference>
<dbReference type="GO" id="GO:0005524">
    <property type="term" value="F:ATP binding"/>
    <property type="evidence" value="ECO:0007669"/>
    <property type="project" value="UniProtKB-KW"/>
</dbReference>
<dbReference type="InterPro" id="IPR003959">
    <property type="entry name" value="ATPase_AAA_core"/>
</dbReference>
<dbReference type="InterPro" id="IPR027417">
    <property type="entry name" value="P-loop_NTPase"/>
</dbReference>
<dbReference type="SUPFAM" id="SSF140990">
    <property type="entry name" value="FtsH protease domain-like"/>
    <property type="match status" value="1"/>
</dbReference>
<evidence type="ECO:0000256" key="13">
    <source>
        <dbReference type="ARBA" id="ARBA00023128"/>
    </source>
</evidence>
<evidence type="ECO:0000256" key="10">
    <source>
        <dbReference type="ARBA" id="ARBA00022840"/>
    </source>
</evidence>
<evidence type="ECO:0000256" key="14">
    <source>
        <dbReference type="ARBA" id="ARBA00070124"/>
    </source>
</evidence>
<evidence type="ECO:0000256" key="9">
    <source>
        <dbReference type="ARBA" id="ARBA00022833"/>
    </source>
</evidence>
<evidence type="ECO:0000256" key="6">
    <source>
        <dbReference type="ARBA" id="ARBA00022723"/>
    </source>
</evidence>
<dbReference type="CDD" id="cd19501">
    <property type="entry name" value="RecA-like_FtsH"/>
    <property type="match status" value="1"/>
</dbReference>
<dbReference type="InterPro" id="IPR000642">
    <property type="entry name" value="Peptidase_M41"/>
</dbReference>
<evidence type="ECO:0000256" key="4">
    <source>
        <dbReference type="ARBA" id="ARBA00010550"/>
    </source>
</evidence>
<keyword evidence="17" id="KW-1185">Reference proteome</keyword>
<feature type="domain" description="AAA+ ATPase" evidence="15">
    <location>
        <begin position="272"/>
        <end position="408"/>
    </location>
</feature>